<name>A0A238XVV7_9ACTN</name>
<keyword evidence="3" id="KW-1185">Reference proteome</keyword>
<sequence>MVRVTWWGTGAVALVLLVLGAGLPLLDRALGTRGQPLAPGTVVSVGTRRGGVRPVTFLVTSPGWVLNRGATSLASSAELLSGDVVFDLSVVVPLGSADARALWGGLGRIVAAGGHARLGTGPVPFTTAQGLTGLTGRLAGRERVGTATVFAKGTLGAAVTATGPPHAFADAAPQVEAMVRTIRIAAPWG</sequence>
<gene>
    <name evidence="2" type="ORF">SAMN06265355_10510</name>
</gene>
<evidence type="ECO:0000256" key="1">
    <source>
        <dbReference type="SAM" id="Phobius"/>
    </source>
</evidence>
<evidence type="ECO:0000313" key="3">
    <source>
        <dbReference type="Proteomes" id="UP000198420"/>
    </source>
</evidence>
<protein>
    <submittedName>
        <fullName evidence="2">Uncharacterized protein</fullName>
    </submittedName>
</protein>
<keyword evidence="1" id="KW-0812">Transmembrane</keyword>
<accession>A0A238XVV7</accession>
<keyword evidence="1" id="KW-1133">Transmembrane helix</keyword>
<dbReference type="RefSeq" id="WP_179278849.1">
    <property type="nucleotide sequence ID" value="NZ_FZNP01000005.1"/>
</dbReference>
<dbReference type="EMBL" id="FZNP01000005">
    <property type="protein sequence ID" value="SNR62573.1"/>
    <property type="molecule type" value="Genomic_DNA"/>
</dbReference>
<dbReference type="AlphaFoldDB" id="A0A238XVV7"/>
<feature type="transmembrane region" description="Helical" evidence="1">
    <location>
        <begin position="6"/>
        <end position="26"/>
    </location>
</feature>
<organism evidence="2 3">
    <name type="scientific">Actinomadura mexicana</name>
    <dbReference type="NCBI Taxonomy" id="134959"/>
    <lineage>
        <taxon>Bacteria</taxon>
        <taxon>Bacillati</taxon>
        <taxon>Actinomycetota</taxon>
        <taxon>Actinomycetes</taxon>
        <taxon>Streptosporangiales</taxon>
        <taxon>Thermomonosporaceae</taxon>
        <taxon>Actinomadura</taxon>
    </lineage>
</organism>
<keyword evidence="1" id="KW-0472">Membrane</keyword>
<dbReference type="Proteomes" id="UP000198420">
    <property type="component" value="Unassembled WGS sequence"/>
</dbReference>
<proteinExistence type="predicted"/>
<reference evidence="3" key="1">
    <citation type="submission" date="2017-06" db="EMBL/GenBank/DDBJ databases">
        <authorList>
            <person name="Varghese N."/>
            <person name="Submissions S."/>
        </authorList>
    </citation>
    <scope>NUCLEOTIDE SEQUENCE [LARGE SCALE GENOMIC DNA]</scope>
    <source>
        <strain evidence="3">DSM 44485</strain>
    </source>
</reference>
<evidence type="ECO:0000313" key="2">
    <source>
        <dbReference type="EMBL" id="SNR62573.1"/>
    </source>
</evidence>